<evidence type="ECO:0000313" key="4">
    <source>
        <dbReference type="Proteomes" id="UP001321473"/>
    </source>
</evidence>
<evidence type="ECO:0000256" key="1">
    <source>
        <dbReference type="SAM" id="MobiDB-lite"/>
    </source>
</evidence>
<dbReference type="Proteomes" id="UP001321473">
    <property type="component" value="Unassembled WGS sequence"/>
</dbReference>
<reference evidence="3 4" key="1">
    <citation type="journal article" date="2023" name="Arcadia Sci">
        <title>De novo assembly of a long-read Amblyomma americanum tick genome.</title>
        <authorList>
            <person name="Chou S."/>
            <person name="Poskanzer K.E."/>
            <person name="Rollins M."/>
            <person name="Thuy-Boun P.S."/>
        </authorList>
    </citation>
    <scope>NUCLEOTIDE SEQUENCE [LARGE SCALE GENOMIC DNA]</scope>
    <source>
        <strain evidence="3">F_SG_1</strain>
        <tissue evidence="3">Salivary glands</tissue>
    </source>
</reference>
<proteinExistence type="predicted"/>
<feature type="transmembrane region" description="Helical" evidence="2">
    <location>
        <begin position="6"/>
        <end position="24"/>
    </location>
</feature>
<protein>
    <submittedName>
        <fullName evidence="3">Uncharacterized protein</fullName>
    </submittedName>
</protein>
<accession>A0AAQ4EDM3</accession>
<comment type="caution">
    <text evidence="3">The sequence shown here is derived from an EMBL/GenBank/DDBJ whole genome shotgun (WGS) entry which is preliminary data.</text>
</comment>
<organism evidence="3 4">
    <name type="scientific">Amblyomma americanum</name>
    <name type="common">Lone star tick</name>
    <dbReference type="NCBI Taxonomy" id="6943"/>
    <lineage>
        <taxon>Eukaryota</taxon>
        <taxon>Metazoa</taxon>
        <taxon>Ecdysozoa</taxon>
        <taxon>Arthropoda</taxon>
        <taxon>Chelicerata</taxon>
        <taxon>Arachnida</taxon>
        <taxon>Acari</taxon>
        <taxon>Parasitiformes</taxon>
        <taxon>Ixodida</taxon>
        <taxon>Ixodoidea</taxon>
        <taxon>Ixodidae</taxon>
        <taxon>Amblyomminae</taxon>
        <taxon>Amblyomma</taxon>
    </lineage>
</organism>
<name>A0AAQ4EDM3_AMBAM</name>
<keyword evidence="2" id="KW-1133">Transmembrane helix</keyword>
<evidence type="ECO:0000256" key="2">
    <source>
        <dbReference type="SAM" id="Phobius"/>
    </source>
</evidence>
<evidence type="ECO:0000313" key="3">
    <source>
        <dbReference type="EMBL" id="KAK8772764.1"/>
    </source>
</evidence>
<dbReference type="EMBL" id="JARKHS020017868">
    <property type="protein sequence ID" value="KAK8772764.1"/>
    <property type="molecule type" value="Genomic_DNA"/>
</dbReference>
<gene>
    <name evidence="3" type="ORF">V5799_023992</name>
</gene>
<keyword evidence="2" id="KW-0472">Membrane</keyword>
<keyword evidence="4" id="KW-1185">Reference proteome</keyword>
<feature type="compositionally biased region" description="Polar residues" evidence="1">
    <location>
        <begin position="103"/>
        <end position="116"/>
    </location>
</feature>
<feature type="region of interest" description="Disordered" evidence="1">
    <location>
        <begin position="96"/>
        <end position="116"/>
    </location>
</feature>
<keyword evidence="2" id="KW-0812">Transmembrane</keyword>
<sequence length="296" mass="32125">MSVSILGALVMILYYIAVVSVGVWSGRKVHGDLSHNYSSGRRKGEYKPDNDEYLLRLFLANRNVPLALGIISMTGRRRIIKHDPVVLKKRAKNLSVGPASMRSPPQSAGLNAASGSPIQEPPQTIITAHLQPGPDSNALKMLCYAALIMASKDEIIISDQPAQELQISETTMVEVFGSIGNEASSSMQLADRESEDKIAVCAQPAQEVQSSEMESEQITQVAPPCPGLGGDTGYRYHYRDVATQTPAVTSFDLCHRTGIVSTGSDASSNHIAHKDHPYAQMVTHEVLRRSTLPSFQ</sequence>
<dbReference type="AlphaFoldDB" id="A0AAQ4EDM3"/>